<accession>A0A0E9V4X8</accession>
<sequence>MLSNVLVLLGNLTNCLQLMDLNTLVTKQLCFSKLTWFSSIFCMFRFLGI</sequence>
<organism evidence="1">
    <name type="scientific">Anguilla anguilla</name>
    <name type="common">European freshwater eel</name>
    <name type="synonym">Muraena anguilla</name>
    <dbReference type="NCBI Taxonomy" id="7936"/>
    <lineage>
        <taxon>Eukaryota</taxon>
        <taxon>Metazoa</taxon>
        <taxon>Chordata</taxon>
        <taxon>Craniata</taxon>
        <taxon>Vertebrata</taxon>
        <taxon>Euteleostomi</taxon>
        <taxon>Actinopterygii</taxon>
        <taxon>Neopterygii</taxon>
        <taxon>Teleostei</taxon>
        <taxon>Anguilliformes</taxon>
        <taxon>Anguillidae</taxon>
        <taxon>Anguilla</taxon>
    </lineage>
</organism>
<reference evidence="1" key="1">
    <citation type="submission" date="2014-11" db="EMBL/GenBank/DDBJ databases">
        <authorList>
            <person name="Amaro Gonzalez C."/>
        </authorList>
    </citation>
    <scope>NUCLEOTIDE SEQUENCE</scope>
</reference>
<proteinExistence type="predicted"/>
<protein>
    <submittedName>
        <fullName evidence="1">Uncharacterized protein</fullName>
    </submittedName>
</protein>
<dbReference type="AlphaFoldDB" id="A0A0E9V4X8"/>
<dbReference type="EMBL" id="GBXM01035521">
    <property type="protein sequence ID" value="JAH73056.1"/>
    <property type="molecule type" value="Transcribed_RNA"/>
</dbReference>
<name>A0A0E9V4X8_ANGAN</name>
<evidence type="ECO:0000313" key="1">
    <source>
        <dbReference type="EMBL" id="JAH73056.1"/>
    </source>
</evidence>
<reference evidence="1" key="2">
    <citation type="journal article" date="2015" name="Fish Shellfish Immunol.">
        <title>Early steps in the European eel (Anguilla anguilla)-Vibrio vulnificus interaction in the gills: Role of the RtxA13 toxin.</title>
        <authorList>
            <person name="Callol A."/>
            <person name="Pajuelo D."/>
            <person name="Ebbesson L."/>
            <person name="Teles M."/>
            <person name="MacKenzie S."/>
            <person name="Amaro C."/>
        </authorList>
    </citation>
    <scope>NUCLEOTIDE SEQUENCE</scope>
</reference>